<dbReference type="AlphaFoldDB" id="A0A840CSI7"/>
<comment type="caution">
    <text evidence="2">The sequence shown here is derived from an EMBL/GenBank/DDBJ whole genome shotgun (WGS) entry which is preliminary data.</text>
</comment>
<dbReference type="EMBL" id="JACIER010000001">
    <property type="protein sequence ID" value="MBB4042256.1"/>
    <property type="molecule type" value="Genomic_DNA"/>
</dbReference>
<proteinExistence type="predicted"/>
<accession>A0A840CSI7</accession>
<keyword evidence="3" id="KW-1185">Reference proteome</keyword>
<evidence type="ECO:0000256" key="1">
    <source>
        <dbReference type="SAM" id="MobiDB-lite"/>
    </source>
</evidence>
<feature type="region of interest" description="Disordered" evidence="1">
    <location>
        <begin position="1"/>
        <end position="37"/>
    </location>
</feature>
<gene>
    <name evidence="2" type="ORF">GGR06_000015</name>
</gene>
<organism evidence="2 3">
    <name type="scientific">Bacteroides reticulotermitis</name>
    <dbReference type="NCBI Taxonomy" id="1133319"/>
    <lineage>
        <taxon>Bacteria</taxon>
        <taxon>Pseudomonadati</taxon>
        <taxon>Bacteroidota</taxon>
        <taxon>Bacteroidia</taxon>
        <taxon>Bacteroidales</taxon>
        <taxon>Bacteroidaceae</taxon>
        <taxon>Bacteroides</taxon>
    </lineage>
</organism>
<reference evidence="2" key="1">
    <citation type="submission" date="2020-08" db="EMBL/GenBank/DDBJ databases">
        <title>Genomic Encyclopedia of Type Strains, Phase IV (KMG-IV): sequencing the most valuable type-strain genomes for metagenomic binning, comparative biology and taxonomic classification.</title>
        <authorList>
            <person name="Goeker M."/>
        </authorList>
    </citation>
    <scope>NUCLEOTIDE SEQUENCE [LARGE SCALE GENOMIC DNA]</scope>
    <source>
        <strain evidence="2">DSM 105720</strain>
    </source>
</reference>
<evidence type="ECO:0000313" key="2">
    <source>
        <dbReference type="EMBL" id="MBB4042256.1"/>
    </source>
</evidence>
<protein>
    <submittedName>
        <fullName evidence="2">Uncharacterized protein</fullName>
    </submittedName>
</protein>
<dbReference type="Proteomes" id="UP000560658">
    <property type="component" value="Unassembled WGS sequence"/>
</dbReference>
<name>A0A840CSI7_9BACE</name>
<sequence length="69" mass="7070">MHTPGGGTATASASATKADWTAGDARQTPGRRNSAPLSGYWSANYSLNFPAAECADIAISHPTSTGMEK</sequence>
<evidence type="ECO:0000313" key="3">
    <source>
        <dbReference type="Proteomes" id="UP000560658"/>
    </source>
</evidence>